<evidence type="ECO:0000313" key="4">
    <source>
        <dbReference type="Proteomes" id="UP000034543"/>
    </source>
</evidence>
<dbReference type="InterPro" id="IPR001387">
    <property type="entry name" value="Cro/C1-type_HTH"/>
</dbReference>
<feature type="domain" description="HTH cro/C1-type" evidence="2">
    <location>
        <begin position="34"/>
        <end position="88"/>
    </location>
</feature>
<evidence type="ECO:0000256" key="1">
    <source>
        <dbReference type="ARBA" id="ARBA00023125"/>
    </source>
</evidence>
<dbReference type="PROSITE" id="PS50943">
    <property type="entry name" value="HTH_CROC1"/>
    <property type="match status" value="1"/>
</dbReference>
<name>A0A0G1F971_9BACT</name>
<comment type="caution">
    <text evidence="3">The sequence shown here is derived from an EMBL/GenBank/DDBJ whole genome shotgun (WGS) entry which is preliminary data.</text>
</comment>
<dbReference type="PANTHER" id="PTHR46797:SF1">
    <property type="entry name" value="METHYLPHOSPHONATE SYNTHASE"/>
    <property type="match status" value="1"/>
</dbReference>
<dbReference type="AlphaFoldDB" id="A0A0G1F971"/>
<dbReference type="GO" id="GO:0003677">
    <property type="term" value="F:DNA binding"/>
    <property type="evidence" value="ECO:0007669"/>
    <property type="project" value="UniProtKB-KW"/>
</dbReference>
<dbReference type="Proteomes" id="UP000034543">
    <property type="component" value="Unassembled WGS sequence"/>
</dbReference>
<proteinExistence type="predicted"/>
<keyword evidence="1" id="KW-0238">DNA-binding</keyword>
<dbReference type="Gene3D" id="1.10.260.40">
    <property type="entry name" value="lambda repressor-like DNA-binding domains"/>
    <property type="match status" value="1"/>
</dbReference>
<reference evidence="3 4" key="1">
    <citation type="journal article" date="2015" name="Nature">
        <title>rRNA introns, odd ribosomes, and small enigmatic genomes across a large radiation of phyla.</title>
        <authorList>
            <person name="Brown C.T."/>
            <person name="Hug L.A."/>
            <person name="Thomas B.C."/>
            <person name="Sharon I."/>
            <person name="Castelle C.J."/>
            <person name="Singh A."/>
            <person name="Wilkins M.J."/>
            <person name="Williams K.H."/>
            <person name="Banfield J.F."/>
        </authorList>
    </citation>
    <scope>NUCLEOTIDE SEQUENCE [LARGE SCALE GENOMIC DNA]</scope>
</reference>
<gene>
    <name evidence="3" type="ORF">UV59_C0040G0020</name>
</gene>
<protein>
    <submittedName>
        <fullName evidence="3">Transcriptional regulator, XRE family</fullName>
    </submittedName>
</protein>
<evidence type="ECO:0000259" key="2">
    <source>
        <dbReference type="PROSITE" id="PS50943"/>
    </source>
</evidence>
<sequence length="90" mass="10115">MKNWKTLKKELLENKEVAKEYSRLKPRYELISAIIDARIKGGLTQEELAKRIGTKQSAIARLESGKANPSVSFLEKLAAALGTKLQIQFN</sequence>
<organism evidence="3 4">
    <name type="scientific">Candidatus Gottesmanbacteria bacterium GW2011_GWA1_43_11</name>
    <dbReference type="NCBI Taxonomy" id="1618436"/>
    <lineage>
        <taxon>Bacteria</taxon>
        <taxon>Candidatus Gottesmaniibacteriota</taxon>
    </lineage>
</organism>
<dbReference type="PANTHER" id="PTHR46797">
    <property type="entry name" value="HTH-TYPE TRANSCRIPTIONAL REGULATOR"/>
    <property type="match status" value="1"/>
</dbReference>
<accession>A0A0G1F971</accession>
<dbReference type="STRING" id="1618436.UV59_C0040G0020"/>
<dbReference type="Pfam" id="PF01381">
    <property type="entry name" value="HTH_3"/>
    <property type="match status" value="1"/>
</dbReference>
<evidence type="ECO:0000313" key="3">
    <source>
        <dbReference type="EMBL" id="KKS83423.1"/>
    </source>
</evidence>
<dbReference type="GO" id="GO:0005829">
    <property type="term" value="C:cytosol"/>
    <property type="evidence" value="ECO:0007669"/>
    <property type="project" value="TreeGrafter"/>
</dbReference>
<dbReference type="GO" id="GO:0003700">
    <property type="term" value="F:DNA-binding transcription factor activity"/>
    <property type="evidence" value="ECO:0007669"/>
    <property type="project" value="TreeGrafter"/>
</dbReference>
<dbReference type="InterPro" id="IPR010982">
    <property type="entry name" value="Lambda_DNA-bd_dom_sf"/>
</dbReference>
<dbReference type="SUPFAM" id="SSF47413">
    <property type="entry name" value="lambda repressor-like DNA-binding domains"/>
    <property type="match status" value="1"/>
</dbReference>
<dbReference type="InterPro" id="IPR050807">
    <property type="entry name" value="TransReg_Diox_bact_type"/>
</dbReference>
<dbReference type="SMART" id="SM00530">
    <property type="entry name" value="HTH_XRE"/>
    <property type="match status" value="1"/>
</dbReference>
<dbReference type="EMBL" id="LCFB01000040">
    <property type="protein sequence ID" value="KKS83423.1"/>
    <property type="molecule type" value="Genomic_DNA"/>
</dbReference>
<dbReference type="CDD" id="cd00093">
    <property type="entry name" value="HTH_XRE"/>
    <property type="match status" value="1"/>
</dbReference>